<dbReference type="PANTHER" id="PTHR22946">
    <property type="entry name" value="DIENELACTONE HYDROLASE DOMAIN-CONTAINING PROTEIN-RELATED"/>
    <property type="match status" value="1"/>
</dbReference>
<evidence type="ECO:0000313" key="4">
    <source>
        <dbReference type="Proteomes" id="UP001600888"/>
    </source>
</evidence>
<feature type="region of interest" description="Disordered" evidence="2">
    <location>
        <begin position="1"/>
        <end position="22"/>
    </location>
</feature>
<sequence length="456" mass="50880">MTVIGATTNGGTTNGGTPSAKKAAHQKYTIGRAILEPAVHHESFEKLWETKWKGPCTMGVYPFMFGTVKDFEPVAQAIIEVRPIKLQHKNTLLTIVKQKGLKEPYDWDEYAEMFFPKAEELSEIAARAEEAGEKEKASEYYLRSSALYRIARFPAPRSEKQRLAWTLGKEAFYKGGALMEHPIREVEISHTHRNGSEGHTIPVNFLLPPGASPQRPAPVVMIFTGLDGYRTELAVWQRGWLEKGVATVVVEIPGTGDSPAAKDDPTSPDRQWSSVLDWIAGQAELDKERVVVWGFSTGGYYALRVAHTHADRLLGSISLGGGAHYMFDCDWLAHVNKLEYPFDLADTLAYKFGYADLESFVQEAHKFSLVNDGTLDRPCCKNVLVVNGENDEIFPVEDLHVALRHGSPKSARVVEGRKHMGEPESFFVILRWIHDLLGLDGDVAAQMRLLPSKTKY</sequence>
<dbReference type="SUPFAM" id="SSF53474">
    <property type="entry name" value="alpha/beta-Hydrolases"/>
    <property type="match status" value="1"/>
</dbReference>
<reference evidence="3 4" key="1">
    <citation type="submission" date="2024-03" db="EMBL/GenBank/DDBJ databases">
        <title>A high-quality draft genome sequence of Diaporthe vaccinii, a causative agent of upright dieback and viscid rot disease in cranberry plants.</title>
        <authorList>
            <person name="Sarrasin M."/>
            <person name="Lang B.F."/>
            <person name="Burger G."/>
        </authorList>
    </citation>
    <scope>NUCLEOTIDE SEQUENCE [LARGE SCALE GENOMIC DNA]</scope>
    <source>
        <strain evidence="3 4">IS7</strain>
    </source>
</reference>
<evidence type="ECO:0000256" key="2">
    <source>
        <dbReference type="SAM" id="MobiDB-lite"/>
    </source>
</evidence>
<keyword evidence="4" id="KW-1185">Reference proteome</keyword>
<proteinExistence type="predicted"/>
<comment type="caution">
    <text evidence="3">The sequence shown here is derived from an EMBL/GenBank/DDBJ whole genome shotgun (WGS) entry which is preliminary data.</text>
</comment>
<dbReference type="Pfam" id="PF06500">
    <property type="entry name" value="FrsA-like"/>
    <property type="match status" value="1"/>
</dbReference>
<gene>
    <name evidence="3" type="ORF">FJTKL_13848</name>
</gene>
<evidence type="ECO:0000313" key="3">
    <source>
        <dbReference type="EMBL" id="KAL2291196.1"/>
    </source>
</evidence>
<dbReference type="InterPro" id="IPR029058">
    <property type="entry name" value="AB_hydrolase_fold"/>
</dbReference>
<dbReference type="EMBL" id="JBAWTH010000007">
    <property type="protein sequence ID" value="KAL2291196.1"/>
    <property type="molecule type" value="Genomic_DNA"/>
</dbReference>
<evidence type="ECO:0008006" key="5">
    <source>
        <dbReference type="Google" id="ProtNLM"/>
    </source>
</evidence>
<keyword evidence="1" id="KW-0378">Hydrolase</keyword>
<name>A0ABR4F920_9PEZI</name>
<dbReference type="PANTHER" id="PTHR22946:SF12">
    <property type="entry name" value="CONIDIAL PIGMENT BIOSYNTHESIS PROTEIN AYG1 (AFU_ORTHOLOGUE AFUA_2G17550)"/>
    <property type="match status" value="1"/>
</dbReference>
<dbReference type="Gene3D" id="3.40.50.1820">
    <property type="entry name" value="alpha/beta hydrolase"/>
    <property type="match status" value="1"/>
</dbReference>
<evidence type="ECO:0000256" key="1">
    <source>
        <dbReference type="ARBA" id="ARBA00022801"/>
    </source>
</evidence>
<organism evidence="3 4">
    <name type="scientific">Diaporthe vaccinii</name>
    <dbReference type="NCBI Taxonomy" id="105482"/>
    <lineage>
        <taxon>Eukaryota</taxon>
        <taxon>Fungi</taxon>
        <taxon>Dikarya</taxon>
        <taxon>Ascomycota</taxon>
        <taxon>Pezizomycotina</taxon>
        <taxon>Sordariomycetes</taxon>
        <taxon>Sordariomycetidae</taxon>
        <taxon>Diaporthales</taxon>
        <taxon>Diaporthaceae</taxon>
        <taxon>Diaporthe</taxon>
        <taxon>Diaporthe eres species complex</taxon>
    </lineage>
</organism>
<feature type="compositionally biased region" description="Low complexity" evidence="2">
    <location>
        <begin position="1"/>
        <end position="17"/>
    </location>
</feature>
<dbReference type="InterPro" id="IPR010520">
    <property type="entry name" value="FrsA-like"/>
</dbReference>
<dbReference type="Proteomes" id="UP001600888">
    <property type="component" value="Unassembled WGS sequence"/>
</dbReference>
<dbReference type="InterPro" id="IPR050261">
    <property type="entry name" value="FrsA_esterase"/>
</dbReference>
<protein>
    <recommendedName>
        <fullName evidence="5">Conidial pigment biosynthesis protein Ayg1</fullName>
    </recommendedName>
</protein>
<accession>A0ABR4F920</accession>